<dbReference type="AlphaFoldDB" id="A0A1Y3GG72"/>
<name>A0A1Y3GG72_9EURY</name>
<keyword evidence="1" id="KW-0472">Membrane</keyword>
<keyword evidence="3" id="KW-1185">Reference proteome</keyword>
<dbReference type="Proteomes" id="UP000195137">
    <property type="component" value="Unassembled WGS sequence"/>
</dbReference>
<evidence type="ECO:0000256" key="1">
    <source>
        <dbReference type="SAM" id="Phobius"/>
    </source>
</evidence>
<keyword evidence="1" id="KW-0812">Transmembrane</keyword>
<accession>A0A1Y3GG72</accession>
<reference evidence="2 3" key="1">
    <citation type="submission" date="2016-12" db="EMBL/GenBank/DDBJ databases">
        <title>Discovery of methanogenic haloarchaea.</title>
        <authorList>
            <person name="Sorokin D.Y."/>
            <person name="Makarova K.S."/>
            <person name="Abbas B."/>
            <person name="Ferrer M."/>
            <person name="Golyshin P.N."/>
        </authorList>
    </citation>
    <scope>NUCLEOTIDE SEQUENCE [LARGE SCALE GENOMIC DNA]</scope>
    <source>
        <strain evidence="2">AMET1</strain>
    </source>
</reference>
<feature type="transmembrane region" description="Helical" evidence="1">
    <location>
        <begin position="60"/>
        <end position="79"/>
    </location>
</feature>
<dbReference type="RefSeq" id="WP_086637726.1">
    <property type="nucleotide sequence ID" value="NZ_MRZU01000004.1"/>
</dbReference>
<comment type="caution">
    <text evidence="2">The sequence shown here is derived from an EMBL/GenBank/DDBJ whole genome shotgun (WGS) entry which is preliminary data.</text>
</comment>
<feature type="transmembrane region" description="Helical" evidence="1">
    <location>
        <begin position="34"/>
        <end position="53"/>
    </location>
</feature>
<proteinExistence type="predicted"/>
<gene>
    <name evidence="2" type="ORF">AMET1_1371</name>
</gene>
<protein>
    <submittedName>
        <fullName evidence="2">Putative membrane protein</fullName>
    </submittedName>
</protein>
<keyword evidence="1" id="KW-1133">Transmembrane helix</keyword>
<evidence type="ECO:0000313" key="3">
    <source>
        <dbReference type="Proteomes" id="UP000195137"/>
    </source>
</evidence>
<sequence length="112" mass="11597">MLSSIVAILAGLVLLTGLIGVVPAFGEYLERFAVWLGGFQGIIGVVAIVIGVLEFGSLESYMLIIAGLVLAAGVLQAIPAFGKYLEKLGRWLGGFQVVIGLITLVVGVLGLL</sequence>
<feature type="transmembrane region" description="Helical" evidence="1">
    <location>
        <begin position="91"/>
        <end position="111"/>
    </location>
</feature>
<evidence type="ECO:0000313" key="2">
    <source>
        <dbReference type="EMBL" id="OUJ18455.1"/>
    </source>
</evidence>
<dbReference type="EMBL" id="MRZU01000004">
    <property type="protein sequence ID" value="OUJ18455.1"/>
    <property type="molecule type" value="Genomic_DNA"/>
</dbReference>
<organism evidence="2 3">
    <name type="scientific">Methanonatronarchaeum thermophilum</name>
    <dbReference type="NCBI Taxonomy" id="1927129"/>
    <lineage>
        <taxon>Archaea</taxon>
        <taxon>Methanobacteriati</taxon>
        <taxon>Methanobacteriota</taxon>
        <taxon>Methanonatronarchaeia</taxon>
        <taxon>Methanonatronarchaeales</taxon>
        <taxon>Methanonatronarchaeaceae</taxon>
        <taxon>Methanonatronarchaeum</taxon>
    </lineage>
</organism>